<evidence type="ECO:0000313" key="2">
    <source>
        <dbReference type="EMBL" id="MBB5068220.1"/>
    </source>
</evidence>
<sequence length="367" mass="38944">MTATPLNARIRIGDAGEVLAAVPHLLGFTPADSLVLLGLHTAGDTATFGLTLRLDLPPPEHRRALVEYVSTGPLVRRGVTGVIVVVTGSGTVEHGPPGDPPPDRSDPDPAPGDDVDAPQRELIALLRDGLDEAGIEVLHELWTDRLEAGGSWRCYDDPVCGGRIPDPKRTALGAAMAASGSVTFDSRQELQRLVAPESEQVLARWSARLTGMTEDREREPAGVGVHRDVSIALAGIRRTAAGEALTEDDQLRILLALSDHRVRDLCLGVALGESALAAEQLWLGLVRKAPEPEVAEVAALLAFSAYLRGEGALASVALERVEAGRPEHALGGLLRRALDTGVSPKEMAEMAKDAMTDAQLMIEQEES</sequence>
<dbReference type="EMBL" id="JACHIV010000001">
    <property type="protein sequence ID" value="MBB5068220.1"/>
    <property type="molecule type" value="Genomic_DNA"/>
</dbReference>
<evidence type="ECO:0000256" key="1">
    <source>
        <dbReference type="SAM" id="MobiDB-lite"/>
    </source>
</evidence>
<dbReference type="RefSeq" id="WP_184477946.1">
    <property type="nucleotide sequence ID" value="NZ_JACHIV010000001.1"/>
</dbReference>
<dbReference type="AlphaFoldDB" id="A0A840N8C0"/>
<proteinExistence type="predicted"/>
<dbReference type="Pfam" id="PF13830">
    <property type="entry name" value="DUF4192"/>
    <property type="match status" value="1"/>
</dbReference>
<keyword evidence="3" id="KW-1185">Reference proteome</keyword>
<reference evidence="2 3" key="1">
    <citation type="submission" date="2020-08" db="EMBL/GenBank/DDBJ databases">
        <title>Sequencing the genomes of 1000 actinobacteria strains.</title>
        <authorList>
            <person name="Klenk H.-P."/>
        </authorList>
    </citation>
    <scope>NUCLEOTIDE SEQUENCE [LARGE SCALE GENOMIC DNA]</scope>
    <source>
        <strain evidence="2 3">DSM 45582</strain>
    </source>
</reference>
<evidence type="ECO:0000313" key="3">
    <source>
        <dbReference type="Proteomes" id="UP000580474"/>
    </source>
</evidence>
<feature type="region of interest" description="Disordered" evidence="1">
    <location>
        <begin position="89"/>
        <end position="116"/>
    </location>
</feature>
<dbReference type="Proteomes" id="UP000580474">
    <property type="component" value="Unassembled WGS sequence"/>
</dbReference>
<comment type="caution">
    <text evidence="2">The sequence shown here is derived from an EMBL/GenBank/DDBJ whole genome shotgun (WGS) entry which is preliminary data.</text>
</comment>
<accession>A0A840N8C0</accession>
<dbReference type="InterPro" id="IPR025447">
    <property type="entry name" value="DUF4192"/>
</dbReference>
<protein>
    <recommendedName>
        <fullName evidence="4">DUF4192 domain-containing protein</fullName>
    </recommendedName>
</protein>
<organism evidence="2 3">
    <name type="scientific">Saccharopolyspora gloriosae</name>
    <dbReference type="NCBI Taxonomy" id="455344"/>
    <lineage>
        <taxon>Bacteria</taxon>
        <taxon>Bacillati</taxon>
        <taxon>Actinomycetota</taxon>
        <taxon>Actinomycetes</taxon>
        <taxon>Pseudonocardiales</taxon>
        <taxon>Pseudonocardiaceae</taxon>
        <taxon>Saccharopolyspora</taxon>
    </lineage>
</organism>
<name>A0A840N8C0_9PSEU</name>
<evidence type="ECO:0008006" key="4">
    <source>
        <dbReference type="Google" id="ProtNLM"/>
    </source>
</evidence>
<gene>
    <name evidence="2" type="ORF">BJ969_001308</name>
</gene>